<name>A0A6D2HWT1_9BRAS</name>
<dbReference type="Pfam" id="PF26133">
    <property type="entry name" value="DUF8039"/>
    <property type="match status" value="2"/>
</dbReference>
<feature type="domain" description="DUF8039" evidence="1">
    <location>
        <begin position="153"/>
        <end position="224"/>
    </location>
</feature>
<dbReference type="OrthoDB" id="1111473at2759"/>
<evidence type="ECO:0000313" key="2">
    <source>
        <dbReference type="EMBL" id="CAA7017634.1"/>
    </source>
</evidence>
<sequence length="333" mass="36615">MRRVAKDPDDKVSVEFTDIGEHAGPGSVTLSSFVGPLVREHVLVLLEFADKIEQIQSLHSQMDSTANDNRREDAVSQVLRKDKPGRVRGIGRGVTATKLAFIQSRDSHVQKLEATQAELLCKVTQLQNKVCDLAGKQSQCNDVGSQYDVSDNSNRDKVVAEGLLQSTDPKEMVNNIPLGPNAAVLKITKVIKNDAYLWRPSAEMFLMGAAIDTTIAWPIHKIEFVVKATQAESARKSTTSASNSTGTNKNQAKRCILLDCKNSVERVALGRVSLSDPADVVHFVPLGHNASKVWVDVSKIGIFEVWRPNSEIKFLRDAVGTTIAWPNDKIIFM</sequence>
<protein>
    <recommendedName>
        <fullName evidence="1">DUF8039 domain-containing protein</fullName>
    </recommendedName>
</protein>
<dbReference type="PANTHER" id="PTHR33018">
    <property type="entry name" value="OS10G0338966 PROTEIN-RELATED"/>
    <property type="match status" value="1"/>
</dbReference>
<dbReference type="PANTHER" id="PTHR33018:SF34">
    <property type="entry name" value="OS02G0472350 PROTEIN"/>
    <property type="match status" value="1"/>
</dbReference>
<reference evidence="2" key="1">
    <citation type="submission" date="2020-01" db="EMBL/GenBank/DDBJ databases">
        <authorList>
            <person name="Mishra B."/>
        </authorList>
    </citation>
    <scope>NUCLEOTIDE SEQUENCE [LARGE SCALE GENOMIC DNA]</scope>
</reference>
<feature type="domain" description="DUF8039" evidence="1">
    <location>
        <begin position="251"/>
        <end position="332"/>
    </location>
</feature>
<dbReference type="Proteomes" id="UP000467841">
    <property type="component" value="Unassembled WGS sequence"/>
</dbReference>
<comment type="caution">
    <text evidence="2">The sequence shown here is derived from an EMBL/GenBank/DDBJ whole genome shotgun (WGS) entry which is preliminary data.</text>
</comment>
<dbReference type="AlphaFoldDB" id="A0A6D2HWT1"/>
<gene>
    <name evidence="2" type="ORF">MERR_LOCUS4869</name>
</gene>
<evidence type="ECO:0000259" key="1">
    <source>
        <dbReference type="Pfam" id="PF26133"/>
    </source>
</evidence>
<keyword evidence="3" id="KW-1185">Reference proteome</keyword>
<proteinExistence type="predicted"/>
<organism evidence="2 3">
    <name type="scientific">Microthlaspi erraticum</name>
    <dbReference type="NCBI Taxonomy" id="1685480"/>
    <lineage>
        <taxon>Eukaryota</taxon>
        <taxon>Viridiplantae</taxon>
        <taxon>Streptophyta</taxon>
        <taxon>Embryophyta</taxon>
        <taxon>Tracheophyta</taxon>
        <taxon>Spermatophyta</taxon>
        <taxon>Magnoliopsida</taxon>
        <taxon>eudicotyledons</taxon>
        <taxon>Gunneridae</taxon>
        <taxon>Pentapetalae</taxon>
        <taxon>rosids</taxon>
        <taxon>malvids</taxon>
        <taxon>Brassicales</taxon>
        <taxon>Brassicaceae</taxon>
        <taxon>Coluteocarpeae</taxon>
        <taxon>Microthlaspi</taxon>
    </lineage>
</organism>
<evidence type="ECO:0000313" key="3">
    <source>
        <dbReference type="Proteomes" id="UP000467841"/>
    </source>
</evidence>
<accession>A0A6D2HWT1</accession>
<dbReference type="InterPro" id="IPR058352">
    <property type="entry name" value="DUF8039"/>
</dbReference>
<dbReference type="EMBL" id="CACVBM020000333">
    <property type="protein sequence ID" value="CAA7017634.1"/>
    <property type="molecule type" value="Genomic_DNA"/>
</dbReference>